<dbReference type="OrthoDB" id="9782710at2"/>
<protein>
    <submittedName>
        <fullName evidence="7">Xylulokinase</fullName>
    </submittedName>
</protein>
<dbReference type="GO" id="GO:0016301">
    <property type="term" value="F:kinase activity"/>
    <property type="evidence" value="ECO:0007669"/>
    <property type="project" value="UniProtKB-KW"/>
</dbReference>
<evidence type="ECO:0000313" key="7">
    <source>
        <dbReference type="EMBL" id="SDS36595.1"/>
    </source>
</evidence>
<dbReference type="Pfam" id="PF02782">
    <property type="entry name" value="FGGY_C"/>
    <property type="match status" value="1"/>
</dbReference>
<evidence type="ECO:0000313" key="8">
    <source>
        <dbReference type="Proteomes" id="UP000181956"/>
    </source>
</evidence>
<keyword evidence="2" id="KW-0859">Xylose metabolism</keyword>
<dbReference type="PIRSF" id="PIRSF000538">
    <property type="entry name" value="GlpK"/>
    <property type="match status" value="1"/>
</dbReference>
<dbReference type="InterPro" id="IPR018484">
    <property type="entry name" value="FGGY_N"/>
</dbReference>
<dbReference type="InterPro" id="IPR018485">
    <property type="entry name" value="FGGY_C"/>
</dbReference>
<evidence type="ECO:0000259" key="5">
    <source>
        <dbReference type="Pfam" id="PF00370"/>
    </source>
</evidence>
<dbReference type="InterPro" id="IPR050406">
    <property type="entry name" value="FGGY_Carb_Kinase"/>
</dbReference>
<dbReference type="Pfam" id="PF00370">
    <property type="entry name" value="FGGY_N"/>
    <property type="match status" value="1"/>
</dbReference>
<evidence type="ECO:0000259" key="6">
    <source>
        <dbReference type="Pfam" id="PF02782"/>
    </source>
</evidence>
<feature type="domain" description="Carbohydrate kinase FGGY N-terminal" evidence="5">
    <location>
        <begin position="10"/>
        <end position="248"/>
    </location>
</feature>
<dbReference type="SUPFAM" id="SSF53067">
    <property type="entry name" value="Actin-like ATPase domain"/>
    <property type="match status" value="2"/>
</dbReference>
<dbReference type="InterPro" id="IPR000577">
    <property type="entry name" value="Carb_kinase_FGGY"/>
</dbReference>
<evidence type="ECO:0000256" key="1">
    <source>
        <dbReference type="ARBA" id="ARBA00009156"/>
    </source>
</evidence>
<dbReference type="CDD" id="cd07804">
    <property type="entry name" value="ASKHA_NBD_FGGY_RrXK-like"/>
    <property type="match status" value="1"/>
</dbReference>
<keyword evidence="3" id="KW-0808">Transferase</keyword>
<evidence type="ECO:0000256" key="4">
    <source>
        <dbReference type="ARBA" id="ARBA00022777"/>
    </source>
</evidence>
<gene>
    <name evidence="7" type="ORF">SAMN04489834_1351</name>
</gene>
<dbReference type="GO" id="GO:0042732">
    <property type="term" value="P:D-xylose metabolic process"/>
    <property type="evidence" value="ECO:0007669"/>
    <property type="project" value="UniProtKB-KW"/>
</dbReference>
<reference evidence="8" key="1">
    <citation type="submission" date="2016-10" db="EMBL/GenBank/DDBJ databases">
        <authorList>
            <person name="Varghese N."/>
            <person name="Submissions S."/>
        </authorList>
    </citation>
    <scope>NUCLEOTIDE SEQUENCE [LARGE SCALE GENOMIC DNA]</scope>
    <source>
        <strain evidence="8">DSM 21772</strain>
    </source>
</reference>
<dbReference type="STRING" id="412690.SAMN04489834_1351"/>
<name>A0A1H1RLK5_9MICO</name>
<keyword evidence="2" id="KW-0119">Carbohydrate metabolism</keyword>
<evidence type="ECO:0000256" key="3">
    <source>
        <dbReference type="ARBA" id="ARBA00022679"/>
    </source>
</evidence>
<dbReference type="Proteomes" id="UP000181956">
    <property type="component" value="Chromosome I"/>
</dbReference>
<dbReference type="PANTHER" id="PTHR43095">
    <property type="entry name" value="SUGAR KINASE"/>
    <property type="match status" value="1"/>
</dbReference>
<dbReference type="InterPro" id="IPR043129">
    <property type="entry name" value="ATPase_NBD"/>
</dbReference>
<dbReference type="Gene3D" id="3.30.420.40">
    <property type="match status" value="2"/>
</dbReference>
<keyword evidence="8" id="KW-1185">Reference proteome</keyword>
<organism evidence="7 8">
    <name type="scientific">Microterricola viridarii</name>
    <dbReference type="NCBI Taxonomy" id="412690"/>
    <lineage>
        <taxon>Bacteria</taxon>
        <taxon>Bacillati</taxon>
        <taxon>Actinomycetota</taxon>
        <taxon>Actinomycetes</taxon>
        <taxon>Micrococcales</taxon>
        <taxon>Microbacteriaceae</taxon>
        <taxon>Microterricola</taxon>
    </lineage>
</organism>
<evidence type="ECO:0000256" key="2">
    <source>
        <dbReference type="ARBA" id="ARBA00022629"/>
    </source>
</evidence>
<dbReference type="EMBL" id="LT629742">
    <property type="protein sequence ID" value="SDS36595.1"/>
    <property type="molecule type" value="Genomic_DNA"/>
</dbReference>
<keyword evidence="4 7" id="KW-0418">Kinase</keyword>
<dbReference type="AlphaFoldDB" id="A0A1H1RLK5"/>
<feature type="domain" description="Carbohydrate kinase FGGY C-terminal" evidence="6">
    <location>
        <begin position="264"/>
        <end position="444"/>
    </location>
</feature>
<dbReference type="PANTHER" id="PTHR43095:SF5">
    <property type="entry name" value="XYLULOSE KINASE"/>
    <property type="match status" value="1"/>
</dbReference>
<comment type="similarity">
    <text evidence="1">Belongs to the FGGY kinase family.</text>
</comment>
<proteinExistence type="inferred from homology"/>
<accession>A0A1H1RLK5</accession>
<dbReference type="RefSeq" id="WP_083363361.1">
    <property type="nucleotide sequence ID" value="NZ_LT629742.1"/>
</dbReference>
<sequence>MTAQRPGGLVIGVDVGTSSSKGVLVDPDGQVLCTVVREHAVSRPLPGQVEMDGALWWQEFVEIAAELTAAAAVAGRPIASVGVSGMGPCLLLADAAGTPLRPAILYGVDTRAGDQIERLNARFGREAIIERCGSALSSQAVGPKLAWVADNEPEVWAAARRFFMPASWLVWQLSGEYTLDHHSASQCTPLYDTEALDWHAPWSAELLGPIEPPRLAWPGEQAGTITDAAAAATGLPAGTPVTVGTIDAWTESISVDAHHPGDLMLMYGTTLFLINTSPSRVTHPALWGTVGVEPGTWNFAAGMATSGAITAWLRGLFGDPGYAELVAEAAAEPAGSRGLLMLPYFAGERTPLADPDARGMVLGLTLEHGRGALYRAALEATAFGIRHNVEEMRAAGAVIERIVAVGGGTQSTLWPQIVSDVTGLVQQLPADTIGASLGSARLAAGLLEGAETAGWNGSGVELHPNPANRAVYDELYRHYLELYPATRDTAHALAALQRSAARAGQAPV</sequence>